<dbReference type="AlphaFoldDB" id="A0A8J5XKT6"/>
<feature type="region of interest" description="Disordered" evidence="1">
    <location>
        <begin position="67"/>
        <end position="148"/>
    </location>
</feature>
<feature type="compositionally biased region" description="Basic and acidic residues" evidence="1">
    <location>
        <begin position="281"/>
        <end position="292"/>
    </location>
</feature>
<proteinExistence type="predicted"/>
<organism evidence="2 3">
    <name type="scientific">Diacronema lutheri</name>
    <name type="common">Unicellular marine alga</name>
    <name type="synonym">Monochrysis lutheri</name>
    <dbReference type="NCBI Taxonomy" id="2081491"/>
    <lineage>
        <taxon>Eukaryota</taxon>
        <taxon>Haptista</taxon>
        <taxon>Haptophyta</taxon>
        <taxon>Pavlovophyceae</taxon>
        <taxon>Pavlovales</taxon>
        <taxon>Pavlovaceae</taxon>
        <taxon>Diacronema</taxon>
    </lineage>
</organism>
<feature type="region of interest" description="Disordered" evidence="1">
    <location>
        <begin position="452"/>
        <end position="495"/>
    </location>
</feature>
<feature type="compositionally biased region" description="Basic and acidic residues" evidence="1">
    <location>
        <begin position="112"/>
        <end position="121"/>
    </location>
</feature>
<sequence length="562" mass="59069">MSYAPLTANGGDNREWTRLIASERAAFLDFVPDQPYVDTLTSNLARLRRERNALVGVDAEYRWRVERAEPPPPRTTQPALRSANSVAERPRPECAPPPFAVSTDVPSSAGVRRADVVDRATEPGSARPALGSTRSERAPSTPVQRSAQCTPLARTEPRASIARRVGGASWVPGDEPPGSFYLSRAPVARTFECDEDVDVDALRRRASDGMLVGALARARQAAADALAPRVSPRTAGGGDGEASSPSCVRDAPSRARARARRPRRDEPPVGRAPVMTAGAVRGDDARRAERGAGARTPPARLTGTAALANGLSCGADGRARGGGDGGGDGFVVDAPARAPPSAHVRVTSTQVPNLSARQIKYRHLAVMPAGAPAWTGRLAHVAVAVEASSARKDVAVAERRALEVARRERTLRERELGAPARVGILPGAFSSPSHDERLRKVSMAAVLRESLRTGGAAESRREHWPTDARAPHGSTDGRRAGNAGGGSGGAEGGAGETLAPAGCTLTSMLAAASAEARQQSGRAFGMGSLQEQLARTTLKAERMQMGWLGAHDERAPTERLSN</sequence>
<dbReference type="Proteomes" id="UP000751190">
    <property type="component" value="Unassembled WGS sequence"/>
</dbReference>
<feature type="compositionally biased region" description="Gly residues" evidence="1">
    <location>
        <begin position="482"/>
        <end position="495"/>
    </location>
</feature>
<comment type="caution">
    <text evidence="2">The sequence shown here is derived from an EMBL/GenBank/DDBJ whole genome shotgun (WGS) entry which is preliminary data.</text>
</comment>
<feature type="compositionally biased region" description="Polar residues" evidence="1">
    <location>
        <begin position="76"/>
        <end position="85"/>
    </location>
</feature>
<keyword evidence="3" id="KW-1185">Reference proteome</keyword>
<name>A0A8J5XKT6_DIALT</name>
<evidence type="ECO:0000313" key="3">
    <source>
        <dbReference type="Proteomes" id="UP000751190"/>
    </source>
</evidence>
<feature type="compositionally biased region" description="Basic and acidic residues" evidence="1">
    <location>
        <begin position="458"/>
        <end position="479"/>
    </location>
</feature>
<accession>A0A8J5XKT6</accession>
<gene>
    <name evidence="2" type="ORF">KFE25_004878</name>
</gene>
<feature type="region of interest" description="Disordered" evidence="1">
    <location>
        <begin position="223"/>
        <end position="303"/>
    </location>
</feature>
<protein>
    <submittedName>
        <fullName evidence="2">Uncharacterized protein</fullName>
    </submittedName>
</protein>
<dbReference type="EMBL" id="JAGTXO010000016">
    <property type="protein sequence ID" value="KAG8463367.1"/>
    <property type="molecule type" value="Genomic_DNA"/>
</dbReference>
<evidence type="ECO:0000313" key="2">
    <source>
        <dbReference type="EMBL" id="KAG8463367.1"/>
    </source>
</evidence>
<reference evidence="2" key="1">
    <citation type="submission" date="2021-05" db="EMBL/GenBank/DDBJ databases">
        <title>The genome of the haptophyte Pavlova lutheri (Diacronema luteri, Pavlovales) - a model for lipid biosynthesis in eukaryotic algae.</title>
        <authorList>
            <person name="Hulatt C.J."/>
            <person name="Posewitz M.C."/>
        </authorList>
    </citation>
    <scope>NUCLEOTIDE SEQUENCE</scope>
    <source>
        <strain evidence="2">NIVA-4/92</strain>
    </source>
</reference>
<evidence type="ECO:0000256" key="1">
    <source>
        <dbReference type="SAM" id="MobiDB-lite"/>
    </source>
</evidence>